<accession>A0A1N7IWS0</accession>
<proteinExistence type="predicted"/>
<organism evidence="1 2">
    <name type="scientific">Salimicrobium flavidum</name>
    <dbReference type="NCBI Taxonomy" id="570947"/>
    <lineage>
        <taxon>Bacteria</taxon>
        <taxon>Bacillati</taxon>
        <taxon>Bacillota</taxon>
        <taxon>Bacilli</taxon>
        <taxon>Bacillales</taxon>
        <taxon>Bacillaceae</taxon>
        <taxon>Salimicrobium</taxon>
    </lineage>
</organism>
<dbReference type="RefSeq" id="WP_076557387.1">
    <property type="nucleotide sequence ID" value="NZ_FTOC01000002.1"/>
</dbReference>
<dbReference type="Proteomes" id="UP000187608">
    <property type="component" value="Unassembled WGS sequence"/>
</dbReference>
<sequence length="255" mass="29695">MTEVVEQNPLEDERVRLILDSMSEGKTRDQLAEQLNHKNYKTLDIYMRRKGFTWDKQDMTYKLKVDEDTTPPSIDRTKAGKVVMLLNDEEHNVRTVAQKLRFPDHLEMANYMKGQGYEWSEDQENYIKRIGKVEHPAEDIKFSEDERTKNVGVDAPVLEQSTMDRYASLLHFLEQNEDQLVELLSTNPSSAKLPRYTLPGAAATKTVQMMSSLKEVVSAYSQEYNISQREVFEVALIEFFEKYGYSHQVDVLLKR</sequence>
<dbReference type="STRING" id="570947.SAMN05421687_102378"/>
<protein>
    <submittedName>
        <fullName evidence="1">Uncharacterized protein</fullName>
    </submittedName>
</protein>
<evidence type="ECO:0000313" key="2">
    <source>
        <dbReference type="Proteomes" id="UP000187608"/>
    </source>
</evidence>
<keyword evidence="2" id="KW-1185">Reference proteome</keyword>
<evidence type="ECO:0000313" key="1">
    <source>
        <dbReference type="EMBL" id="SIS41535.1"/>
    </source>
</evidence>
<dbReference type="EMBL" id="FTOC01000002">
    <property type="protein sequence ID" value="SIS41535.1"/>
    <property type="molecule type" value="Genomic_DNA"/>
</dbReference>
<dbReference type="AlphaFoldDB" id="A0A1N7IWS0"/>
<gene>
    <name evidence="1" type="ORF">SAMN05421687_102378</name>
</gene>
<dbReference type="OrthoDB" id="2373107at2"/>
<name>A0A1N7IWS0_9BACI</name>
<reference evidence="2" key="1">
    <citation type="submission" date="2017-01" db="EMBL/GenBank/DDBJ databases">
        <authorList>
            <person name="Varghese N."/>
            <person name="Submissions S."/>
        </authorList>
    </citation>
    <scope>NUCLEOTIDE SEQUENCE [LARGE SCALE GENOMIC DNA]</scope>
    <source>
        <strain evidence="2">DSM 23127</strain>
    </source>
</reference>